<proteinExistence type="predicted"/>
<organism evidence="3">
    <name type="scientific">hydrothermal vent metagenome</name>
    <dbReference type="NCBI Taxonomy" id="652676"/>
    <lineage>
        <taxon>unclassified sequences</taxon>
        <taxon>metagenomes</taxon>
        <taxon>ecological metagenomes</taxon>
    </lineage>
</organism>
<feature type="coiled-coil region" evidence="1">
    <location>
        <begin position="195"/>
        <end position="222"/>
    </location>
</feature>
<dbReference type="AlphaFoldDB" id="A0A3B1DB10"/>
<sequence length="223" mass="26368">MRTFRDYVEKVEVKMEVPINGDMYDKWGKDIKKYAELVWPEIARWTLMDKAAELCIDTMSSSPIEIKMYLALKKEYEGYILQYPNQVALLVNKKISEISEFLRDRGEKILYQDKDIDYEIDLFIYMNMFSFKGPDQNSFRSPFYICIECDGHDYHEKTKDQAKKDKSKDRMLKIGGLDIIRFTGSEITANPDKCVSEIKKLINTHKRKLADLSKRLKENNDVW</sequence>
<evidence type="ECO:0000313" key="3">
    <source>
        <dbReference type="EMBL" id="VAX34033.1"/>
    </source>
</evidence>
<evidence type="ECO:0000259" key="2">
    <source>
        <dbReference type="Pfam" id="PF04480"/>
    </source>
</evidence>
<feature type="domain" description="DUF559" evidence="2">
    <location>
        <begin position="145"/>
        <end position="202"/>
    </location>
</feature>
<evidence type="ECO:0000256" key="1">
    <source>
        <dbReference type="SAM" id="Coils"/>
    </source>
</evidence>
<dbReference type="Pfam" id="PF04480">
    <property type="entry name" value="DUF559"/>
    <property type="match status" value="1"/>
</dbReference>
<dbReference type="Gene3D" id="3.40.960.10">
    <property type="entry name" value="VSR Endonuclease"/>
    <property type="match status" value="1"/>
</dbReference>
<gene>
    <name evidence="3" type="ORF">MNBD_NITROSPIRAE03-897</name>
</gene>
<name>A0A3B1DB10_9ZZZZ</name>
<dbReference type="EMBL" id="UOGI01000244">
    <property type="protein sequence ID" value="VAX34033.1"/>
    <property type="molecule type" value="Genomic_DNA"/>
</dbReference>
<reference evidence="3" key="1">
    <citation type="submission" date="2018-06" db="EMBL/GenBank/DDBJ databases">
        <authorList>
            <person name="Zhirakovskaya E."/>
        </authorList>
    </citation>
    <scope>NUCLEOTIDE SEQUENCE</scope>
</reference>
<protein>
    <recommendedName>
        <fullName evidence="2">DUF559 domain-containing protein</fullName>
    </recommendedName>
</protein>
<dbReference type="InterPro" id="IPR007569">
    <property type="entry name" value="DUF559"/>
</dbReference>
<keyword evidence="1" id="KW-0175">Coiled coil</keyword>
<accession>A0A3B1DB10</accession>